<accession>A0A2S8G4Y6</accession>
<evidence type="ECO:0000256" key="5">
    <source>
        <dbReference type="ARBA" id="ARBA00022679"/>
    </source>
</evidence>
<protein>
    <recommendedName>
        <fullName evidence="4">2-amino-4-hydroxy-6-hydroxymethyldihydropteridine pyrophosphokinase</fullName>
        <ecNumber evidence="3">2.7.6.3</ecNumber>
    </recommendedName>
    <alternativeName>
        <fullName evidence="11">6-hydroxymethyl-7,8-dihydropterin pyrophosphokinase</fullName>
    </alternativeName>
    <alternativeName>
        <fullName evidence="12">7,8-dihydro-6-hydroxymethylpterin-pyrophosphokinase</fullName>
    </alternativeName>
</protein>
<dbReference type="PROSITE" id="PS00794">
    <property type="entry name" value="HPPK"/>
    <property type="match status" value="1"/>
</dbReference>
<evidence type="ECO:0000256" key="2">
    <source>
        <dbReference type="ARBA" id="ARBA00005810"/>
    </source>
</evidence>
<evidence type="ECO:0000256" key="10">
    <source>
        <dbReference type="ARBA" id="ARBA00029409"/>
    </source>
</evidence>
<dbReference type="InterPro" id="IPR035907">
    <property type="entry name" value="Hppk_sf"/>
</dbReference>
<dbReference type="GO" id="GO:0005524">
    <property type="term" value="F:ATP binding"/>
    <property type="evidence" value="ECO:0007669"/>
    <property type="project" value="UniProtKB-KW"/>
</dbReference>
<dbReference type="AlphaFoldDB" id="A0A2S8G4Y6"/>
<dbReference type="GO" id="GO:0046654">
    <property type="term" value="P:tetrahydrofolate biosynthetic process"/>
    <property type="evidence" value="ECO:0007669"/>
    <property type="project" value="UniProtKB-UniPathway"/>
</dbReference>
<comment type="function">
    <text evidence="10">Catalyzes the transfer of pyrophosphate from adenosine triphosphate (ATP) to 6-hydroxymethyl-7,8-dihydropterin, an enzymatic step in folate biosynthesis pathway.</text>
</comment>
<comment type="caution">
    <text evidence="14">The sequence shown here is derived from an EMBL/GenBank/DDBJ whole genome shotgun (WGS) entry which is preliminary data.</text>
</comment>
<keyword evidence="7 14" id="KW-0418">Kinase</keyword>
<dbReference type="OrthoDB" id="9808041at2"/>
<dbReference type="EC" id="2.7.6.3" evidence="3"/>
<gene>
    <name evidence="14" type="primary">folK</name>
    <name evidence="14" type="ORF">C5Y83_01815</name>
</gene>
<dbReference type="Proteomes" id="UP000238322">
    <property type="component" value="Unassembled WGS sequence"/>
</dbReference>
<evidence type="ECO:0000313" key="14">
    <source>
        <dbReference type="EMBL" id="PQO39506.1"/>
    </source>
</evidence>
<evidence type="ECO:0000256" key="1">
    <source>
        <dbReference type="ARBA" id="ARBA00005051"/>
    </source>
</evidence>
<evidence type="ECO:0000256" key="4">
    <source>
        <dbReference type="ARBA" id="ARBA00016218"/>
    </source>
</evidence>
<dbReference type="GO" id="GO:0046656">
    <property type="term" value="P:folic acid biosynthetic process"/>
    <property type="evidence" value="ECO:0007669"/>
    <property type="project" value="UniProtKB-KW"/>
</dbReference>
<dbReference type="SUPFAM" id="SSF55083">
    <property type="entry name" value="6-hydroxymethyl-7,8-dihydropterin pyrophosphokinase, HPPK"/>
    <property type="match status" value="1"/>
</dbReference>
<dbReference type="UniPathway" id="UPA00077">
    <property type="reaction ID" value="UER00155"/>
</dbReference>
<evidence type="ECO:0000256" key="12">
    <source>
        <dbReference type="ARBA" id="ARBA00033413"/>
    </source>
</evidence>
<proteinExistence type="inferred from homology"/>
<name>A0A2S8G4Y6_9BACT</name>
<evidence type="ECO:0000256" key="6">
    <source>
        <dbReference type="ARBA" id="ARBA00022741"/>
    </source>
</evidence>
<evidence type="ECO:0000256" key="11">
    <source>
        <dbReference type="ARBA" id="ARBA00029766"/>
    </source>
</evidence>
<dbReference type="GO" id="GO:0003848">
    <property type="term" value="F:2-amino-4-hydroxy-6-hydroxymethyldihydropteridine diphosphokinase activity"/>
    <property type="evidence" value="ECO:0007669"/>
    <property type="project" value="UniProtKB-EC"/>
</dbReference>
<keyword evidence="6" id="KW-0547">Nucleotide-binding</keyword>
<dbReference type="EMBL" id="PUHY01000004">
    <property type="protein sequence ID" value="PQO39506.1"/>
    <property type="molecule type" value="Genomic_DNA"/>
</dbReference>
<evidence type="ECO:0000256" key="7">
    <source>
        <dbReference type="ARBA" id="ARBA00022777"/>
    </source>
</evidence>
<reference evidence="14 15" key="1">
    <citation type="submission" date="2018-02" db="EMBL/GenBank/DDBJ databases">
        <title>Comparative genomes isolates from brazilian mangrove.</title>
        <authorList>
            <person name="Araujo J.E."/>
            <person name="Taketani R.G."/>
            <person name="Silva M.C.P."/>
            <person name="Loureco M.V."/>
            <person name="Andreote F.D."/>
        </authorList>
    </citation>
    <scope>NUCLEOTIDE SEQUENCE [LARGE SCALE GENOMIC DNA]</scope>
    <source>
        <strain evidence="14 15">Hex-1 MGV</strain>
    </source>
</reference>
<comment type="similarity">
    <text evidence="2">Belongs to the HPPK family.</text>
</comment>
<dbReference type="CDD" id="cd00483">
    <property type="entry name" value="HPPK"/>
    <property type="match status" value="1"/>
</dbReference>
<evidence type="ECO:0000256" key="3">
    <source>
        <dbReference type="ARBA" id="ARBA00013253"/>
    </source>
</evidence>
<dbReference type="Pfam" id="PF01288">
    <property type="entry name" value="HPPK"/>
    <property type="match status" value="1"/>
</dbReference>
<keyword evidence="5" id="KW-0808">Transferase</keyword>
<evidence type="ECO:0000313" key="15">
    <source>
        <dbReference type="Proteomes" id="UP000238322"/>
    </source>
</evidence>
<keyword evidence="8" id="KW-0067">ATP-binding</keyword>
<dbReference type="NCBIfam" id="TIGR01498">
    <property type="entry name" value="folK"/>
    <property type="match status" value="1"/>
</dbReference>
<dbReference type="GO" id="GO:0016301">
    <property type="term" value="F:kinase activity"/>
    <property type="evidence" value="ECO:0007669"/>
    <property type="project" value="UniProtKB-KW"/>
</dbReference>
<evidence type="ECO:0000256" key="8">
    <source>
        <dbReference type="ARBA" id="ARBA00022840"/>
    </source>
</evidence>
<dbReference type="PANTHER" id="PTHR43071:SF1">
    <property type="entry name" value="2-AMINO-4-HYDROXY-6-HYDROXYMETHYLDIHYDROPTERIDINE PYROPHOSPHOKINASE"/>
    <property type="match status" value="1"/>
</dbReference>
<dbReference type="InterPro" id="IPR000550">
    <property type="entry name" value="Hppk"/>
</dbReference>
<comment type="pathway">
    <text evidence="1">Cofactor biosynthesis; tetrahydrofolate biosynthesis; 2-amino-4-hydroxy-6-hydroxymethyl-7,8-dihydropteridine diphosphate from 7,8-dihydroneopterin triphosphate: step 4/4.</text>
</comment>
<sequence>MATILIALGANLGDRGETVSQAIDELAADPAFSLLGRSSLLATKPVGGPAEQPDFINAAAKYETNLSPDEVHQKLIEIEHQHGRVRALRWGARSLDLDLLLYDDVVLETPKLTLPHPRMSFRKFVMQPAAEVAAEMIHPQLGATMGQLWEQLVNSPPVIELATPPGPTAWRLCEEVQKKLGKDVVSIPLTAPHWPDSARELVDLLEPSPSSIKEDAGAVRLLPYWSEISAVIRDTSATTIASDAPSRLVILWIPAAESIAPQENTWWSPKAREDLQRRLIEAVQEKVHGPRLCLIGHDMTTAITEVTAAVEAVQ</sequence>
<organism evidence="14 15">
    <name type="scientific">Blastopirellula marina</name>
    <dbReference type="NCBI Taxonomy" id="124"/>
    <lineage>
        <taxon>Bacteria</taxon>
        <taxon>Pseudomonadati</taxon>
        <taxon>Planctomycetota</taxon>
        <taxon>Planctomycetia</taxon>
        <taxon>Pirellulales</taxon>
        <taxon>Pirellulaceae</taxon>
        <taxon>Blastopirellula</taxon>
    </lineage>
</organism>
<evidence type="ECO:0000256" key="9">
    <source>
        <dbReference type="ARBA" id="ARBA00022909"/>
    </source>
</evidence>
<dbReference type="Gene3D" id="3.30.70.560">
    <property type="entry name" value="7,8-Dihydro-6-hydroxymethylpterin-pyrophosphokinase HPPK"/>
    <property type="match status" value="1"/>
</dbReference>
<evidence type="ECO:0000259" key="13">
    <source>
        <dbReference type="PROSITE" id="PS00794"/>
    </source>
</evidence>
<dbReference type="PANTHER" id="PTHR43071">
    <property type="entry name" value="2-AMINO-4-HYDROXY-6-HYDROXYMETHYLDIHYDROPTERIDINE PYROPHOSPHOKINASE"/>
    <property type="match status" value="1"/>
</dbReference>
<keyword evidence="9" id="KW-0289">Folate biosynthesis</keyword>
<feature type="domain" description="7,8-dihydro-6-hydroxymethylpterin-pyrophosphokinase" evidence="13">
    <location>
        <begin position="89"/>
        <end position="100"/>
    </location>
</feature>
<dbReference type="RefSeq" id="WP_105327943.1">
    <property type="nucleotide sequence ID" value="NZ_PUHY01000004.1"/>
</dbReference>